<feature type="transmembrane region" description="Helical" evidence="10">
    <location>
        <begin position="74"/>
        <end position="97"/>
    </location>
</feature>
<proteinExistence type="inferred from homology"/>
<dbReference type="PROSITE" id="PS50929">
    <property type="entry name" value="ABC_TM1F"/>
    <property type="match status" value="1"/>
</dbReference>
<evidence type="ECO:0000256" key="4">
    <source>
        <dbReference type="ARBA" id="ARBA00022692"/>
    </source>
</evidence>
<feature type="transmembrane region" description="Helical" evidence="10">
    <location>
        <begin position="34"/>
        <end position="54"/>
    </location>
</feature>
<protein>
    <submittedName>
        <fullName evidence="13">ABC transporter ATP-binding protein</fullName>
    </submittedName>
</protein>
<feature type="transmembrane region" description="Helical" evidence="10">
    <location>
        <begin position="147"/>
        <end position="167"/>
    </location>
</feature>
<dbReference type="InterPro" id="IPR039421">
    <property type="entry name" value="Type_1_exporter"/>
</dbReference>
<dbReference type="SMART" id="SM00382">
    <property type="entry name" value="AAA"/>
    <property type="match status" value="1"/>
</dbReference>
<evidence type="ECO:0000313" key="13">
    <source>
        <dbReference type="EMBL" id="QOR72318.1"/>
    </source>
</evidence>
<keyword evidence="6 13" id="KW-0067">ATP-binding</keyword>
<dbReference type="FunFam" id="3.40.50.300:FF:000299">
    <property type="entry name" value="ABC transporter ATP-binding protein/permease"/>
    <property type="match status" value="1"/>
</dbReference>
<keyword evidence="2" id="KW-0813">Transport</keyword>
<reference evidence="13 14" key="1">
    <citation type="submission" date="2020-10" db="EMBL/GenBank/DDBJ databases">
        <title>Haloactinobacterium sp. RN3S43, a bacterium isolated from saline soil.</title>
        <authorList>
            <person name="Sun J.-Q."/>
        </authorList>
    </citation>
    <scope>NUCLEOTIDE SEQUENCE [LARGE SCALE GENOMIC DNA]</scope>
    <source>
        <strain evidence="13 14">RN3S43</strain>
    </source>
</reference>
<evidence type="ECO:0000259" key="11">
    <source>
        <dbReference type="PROSITE" id="PS50893"/>
    </source>
</evidence>
<feature type="transmembrane region" description="Helical" evidence="10">
    <location>
        <begin position="173"/>
        <end position="192"/>
    </location>
</feature>
<dbReference type="GO" id="GO:0005886">
    <property type="term" value="C:plasma membrane"/>
    <property type="evidence" value="ECO:0007669"/>
    <property type="project" value="UniProtKB-SubCell"/>
</dbReference>
<comment type="similarity">
    <text evidence="9">Belongs to the ABC transporter superfamily. Lipid exporter (TC 3.A.1.106) family.</text>
</comment>
<dbReference type="InterPro" id="IPR027417">
    <property type="entry name" value="P-loop_NTPase"/>
</dbReference>
<feature type="domain" description="ABC transporter" evidence="11">
    <location>
        <begin position="355"/>
        <end position="590"/>
    </location>
</feature>
<keyword evidence="14" id="KW-1185">Reference proteome</keyword>
<evidence type="ECO:0000256" key="6">
    <source>
        <dbReference type="ARBA" id="ARBA00022840"/>
    </source>
</evidence>
<organism evidence="13 14">
    <name type="scientific">Ruania alkalisoli</name>
    <dbReference type="NCBI Taxonomy" id="2779775"/>
    <lineage>
        <taxon>Bacteria</taxon>
        <taxon>Bacillati</taxon>
        <taxon>Actinomycetota</taxon>
        <taxon>Actinomycetes</taxon>
        <taxon>Micrococcales</taxon>
        <taxon>Ruaniaceae</taxon>
        <taxon>Ruania</taxon>
    </lineage>
</organism>
<dbReference type="Gene3D" id="1.20.1560.10">
    <property type="entry name" value="ABC transporter type 1, transmembrane domain"/>
    <property type="match status" value="1"/>
</dbReference>
<dbReference type="GO" id="GO:0015421">
    <property type="term" value="F:ABC-type oligopeptide transporter activity"/>
    <property type="evidence" value="ECO:0007669"/>
    <property type="project" value="TreeGrafter"/>
</dbReference>
<keyword evidence="8 10" id="KW-0472">Membrane</keyword>
<keyword evidence="3" id="KW-1003">Cell membrane</keyword>
<dbReference type="InterPro" id="IPR017871">
    <property type="entry name" value="ABC_transporter-like_CS"/>
</dbReference>
<evidence type="ECO:0000259" key="12">
    <source>
        <dbReference type="PROSITE" id="PS50929"/>
    </source>
</evidence>
<dbReference type="KEGG" id="halt:IM660_08870"/>
<comment type="subcellular location">
    <subcellularLocation>
        <location evidence="1">Cell membrane</location>
        <topology evidence="1">Multi-pass membrane protein</topology>
    </subcellularLocation>
</comment>
<dbReference type="RefSeq" id="WP_193498958.1">
    <property type="nucleotide sequence ID" value="NZ_CP063169.1"/>
</dbReference>
<keyword evidence="7 10" id="KW-1133">Transmembrane helix</keyword>
<dbReference type="PROSITE" id="PS50893">
    <property type="entry name" value="ABC_TRANSPORTER_2"/>
    <property type="match status" value="1"/>
</dbReference>
<keyword evidence="4 10" id="KW-0812">Transmembrane</keyword>
<dbReference type="PANTHER" id="PTHR43394:SF1">
    <property type="entry name" value="ATP-BINDING CASSETTE SUB-FAMILY B MEMBER 10, MITOCHONDRIAL"/>
    <property type="match status" value="1"/>
</dbReference>
<dbReference type="Pfam" id="PF00005">
    <property type="entry name" value="ABC_tran"/>
    <property type="match status" value="1"/>
</dbReference>
<evidence type="ECO:0000256" key="1">
    <source>
        <dbReference type="ARBA" id="ARBA00004651"/>
    </source>
</evidence>
<evidence type="ECO:0000256" key="5">
    <source>
        <dbReference type="ARBA" id="ARBA00022741"/>
    </source>
</evidence>
<dbReference type="AlphaFoldDB" id="A0A7M1SXM3"/>
<evidence type="ECO:0000256" key="10">
    <source>
        <dbReference type="SAM" id="Phobius"/>
    </source>
</evidence>
<dbReference type="Proteomes" id="UP000593758">
    <property type="component" value="Chromosome"/>
</dbReference>
<evidence type="ECO:0000256" key="2">
    <source>
        <dbReference type="ARBA" id="ARBA00022448"/>
    </source>
</evidence>
<dbReference type="InterPro" id="IPR003439">
    <property type="entry name" value="ABC_transporter-like_ATP-bd"/>
</dbReference>
<dbReference type="EMBL" id="CP063169">
    <property type="protein sequence ID" value="QOR72318.1"/>
    <property type="molecule type" value="Genomic_DNA"/>
</dbReference>
<feature type="domain" description="ABC transmembrane type-1" evidence="12">
    <location>
        <begin position="35"/>
        <end position="320"/>
    </location>
</feature>
<dbReference type="InterPro" id="IPR003593">
    <property type="entry name" value="AAA+_ATPase"/>
</dbReference>
<dbReference type="CDD" id="cd07346">
    <property type="entry name" value="ABC_6TM_exporters"/>
    <property type="match status" value="1"/>
</dbReference>
<keyword evidence="5" id="KW-0547">Nucleotide-binding</keyword>
<accession>A0A7M1SXM3</accession>
<name>A0A7M1SXM3_9MICO</name>
<dbReference type="GO" id="GO:0005524">
    <property type="term" value="F:ATP binding"/>
    <property type="evidence" value="ECO:0007669"/>
    <property type="project" value="UniProtKB-KW"/>
</dbReference>
<evidence type="ECO:0000256" key="3">
    <source>
        <dbReference type="ARBA" id="ARBA00022475"/>
    </source>
</evidence>
<dbReference type="PANTHER" id="PTHR43394">
    <property type="entry name" value="ATP-DEPENDENT PERMEASE MDL1, MITOCHONDRIAL"/>
    <property type="match status" value="1"/>
</dbReference>
<gene>
    <name evidence="13" type="ORF">IM660_08870</name>
</gene>
<dbReference type="Pfam" id="PF00664">
    <property type="entry name" value="ABC_membrane"/>
    <property type="match status" value="1"/>
</dbReference>
<dbReference type="InterPro" id="IPR011527">
    <property type="entry name" value="ABC1_TM_dom"/>
</dbReference>
<feature type="transmembrane region" description="Helical" evidence="10">
    <location>
        <begin position="289"/>
        <end position="308"/>
    </location>
</feature>
<sequence>MSQPSAQIEQTSSLGVLATLREGIRISPAIKDGIVVSALLAIVATAGKVIVPMAVQLTTDRGLFADGGVNVPLVLQLCAVAAVGLLLTSACTTWVNIRLFRAAEAGLAQLRVKAFRHVHDLSVLTQNTERRGALVSRVTSDVDTISMFVQWGGMMLLLSSLQIAAATVAMLVYSWQLTLVVWLAVAPMLILAPRAQRALSRAYGEVRERVGIMLGRISESVVGAQTIRAYGADERTQRRVDTAIDDHRRSAVRAQTLAAVAFSAGVLLSGLALAAVVVVGTMLGIGGEITVGGLLAFLFLVQLFVGPVQSATEVLNEMQNAVAGWRRVITVLHTPLDVTDPEHPAPAGPRGPAELRFQDVSFAYPGGERVLKDVTLTIESGARVAIVGETGSGKTTLAKLLTRMMDPAAGSVQLNGTDLRQLALSDLRDRVVMVPQEGFLFEGTIEENIAYGNKDRTRSVDVTEVLRTLGLDDWVASLPGGVGTEVGQRGEALSAGERQLVAIARAYLADADVLVLDEATSAVDPATEQRISTALARLTQGRTSVAIAHRLSTAESADMVVVVDAGRVVEVGRHDELAANDGVYARMHASWIVASA</sequence>
<feature type="transmembrane region" description="Helical" evidence="10">
    <location>
        <begin position="257"/>
        <end position="283"/>
    </location>
</feature>
<evidence type="ECO:0000313" key="14">
    <source>
        <dbReference type="Proteomes" id="UP000593758"/>
    </source>
</evidence>
<evidence type="ECO:0000256" key="7">
    <source>
        <dbReference type="ARBA" id="ARBA00022989"/>
    </source>
</evidence>
<dbReference type="GO" id="GO:0016887">
    <property type="term" value="F:ATP hydrolysis activity"/>
    <property type="evidence" value="ECO:0007669"/>
    <property type="project" value="InterPro"/>
</dbReference>
<dbReference type="InterPro" id="IPR036640">
    <property type="entry name" value="ABC1_TM_sf"/>
</dbReference>
<dbReference type="SUPFAM" id="SSF90123">
    <property type="entry name" value="ABC transporter transmembrane region"/>
    <property type="match status" value="1"/>
</dbReference>
<dbReference type="PROSITE" id="PS00211">
    <property type="entry name" value="ABC_TRANSPORTER_1"/>
    <property type="match status" value="1"/>
</dbReference>
<dbReference type="SUPFAM" id="SSF52540">
    <property type="entry name" value="P-loop containing nucleoside triphosphate hydrolases"/>
    <property type="match status" value="1"/>
</dbReference>
<evidence type="ECO:0000256" key="8">
    <source>
        <dbReference type="ARBA" id="ARBA00023136"/>
    </source>
</evidence>
<evidence type="ECO:0000256" key="9">
    <source>
        <dbReference type="ARBA" id="ARBA00061644"/>
    </source>
</evidence>
<dbReference type="Gene3D" id="3.40.50.300">
    <property type="entry name" value="P-loop containing nucleotide triphosphate hydrolases"/>
    <property type="match status" value="1"/>
</dbReference>